<dbReference type="InterPro" id="IPR035914">
    <property type="entry name" value="Sperma_CUB_dom_sf"/>
</dbReference>
<dbReference type="InterPro" id="IPR000859">
    <property type="entry name" value="CUB_dom"/>
</dbReference>
<dbReference type="PROSITE" id="PS01180">
    <property type="entry name" value="CUB"/>
    <property type="match status" value="1"/>
</dbReference>
<evidence type="ECO:0000256" key="1">
    <source>
        <dbReference type="ARBA" id="ARBA00023157"/>
    </source>
</evidence>
<name>A0A0C2FWW4_9BILA</name>
<reference evidence="4 5" key="1">
    <citation type="submission" date="2013-12" db="EMBL/GenBank/DDBJ databases">
        <title>Draft genome of the parsitic nematode Ancylostoma duodenale.</title>
        <authorList>
            <person name="Mitreva M."/>
        </authorList>
    </citation>
    <scope>NUCLEOTIDE SEQUENCE [LARGE SCALE GENOMIC DNA]</scope>
    <source>
        <strain evidence="4 5">Zhejiang</strain>
    </source>
</reference>
<accession>A0A0C2FWW4</accession>
<dbReference type="Gene3D" id="2.60.120.290">
    <property type="entry name" value="Spermadhesin, CUB domain"/>
    <property type="match status" value="1"/>
</dbReference>
<evidence type="ECO:0000256" key="2">
    <source>
        <dbReference type="PROSITE-ProRule" id="PRU00059"/>
    </source>
</evidence>
<dbReference type="OrthoDB" id="5780802at2759"/>
<protein>
    <recommendedName>
        <fullName evidence="3">CUB domain-containing protein</fullName>
    </recommendedName>
</protein>
<evidence type="ECO:0000313" key="4">
    <source>
        <dbReference type="EMBL" id="KIH53060.1"/>
    </source>
</evidence>
<keyword evidence="1" id="KW-1015">Disulfide bond</keyword>
<dbReference type="AlphaFoldDB" id="A0A0C2FWW4"/>
<evidence type="ECO:0000313" key="5">
    <source>
        <dbReference type="Proteomes" id="UP000054047"/>
    </source>
</evidence>
<dbReference type="SUPFAM" id="SSF49854">
    <property type="entry name" value="Spermadhesin, CUB domain"/>
    <property type="match status" value="1"/>
</dbReference>
<comment type="caution">
    <text evidence="2">Lacks conserved residue(s) required for the propagation of feature annotation.</text>
</comment>
<evidence type="ECO:0000259" key="3">
    <source>
        <dbReference type="PROSITE" id="PS01180"/>
    </source>
</evidence>
<dbReference type="Proteomes" id="UP000054047">
    <property type="component" value="Unassembled WGS sequence"/>
</dbReference>
<feature type="domain" description="CUB" evidence="3">
    <location>
        <begin position="33"/>
        <end position="107"/>
    </location>
</feature>
<proteinExistence type="predicted"/>
<organism evidence="4 5">
    <name type="scientific">Ancylostoma duodenale</name>
    <dbReference type="NCBI Taxonomy" id="51022"/>
    <lineage>
        <taxon>Eukaryota</taxon>
        <taxon>Metazoa</taxon>
        <taxon>Ecdysozoa</taxon>
        <taxon>Nematoda</taxon>
        <taxon>Chromadorea</taxon>
        <taxon>Rhabditida</taxon>
        <taxon>Rhabditina</taxon>
        <taxon>Rhabditomorpha</taxon>
        <taxon>Strongyloidea</taxon>
        <taxon>Ancylostomatidae</taxon>
        <taxon>Ancylostomatinae</taxon>
        <taxon>Ancylostoma</taxon>
    </lineage>
</organism>
<keyword evidence="5" id="KW-1185">Reference proteome</keyword>
<dbReference type="EMBL" id="KN742147">
    <property type="protein sequence ID" value="KIH53060.1"/>
    <property type="molecule type" value="Genomic_DNA"/>
</dbReference>
<gene>
    <name evidence="4" type="ORF">ANCDUO_16823</name>
</gene>
<sequence>MAGGYPDPNNCAVCRCPEGLGGADCSRLQPSACGGELHATDQWQTLNSPPGKDVRCYWRISVPDGSRVRFRLSDGEFPCSYGCQSYVEIKHKLDIRLTGFRSFTYFCLKPLELIPVKENTLSELPGHSAYCRASKLVVSSCDKIPLSTASTSRRIVPHSH</sequence>
<dbReference type="SMART" id="SM00042">
    <property type="entry name" value="CUB"/>
    <property type="match status" value="1"/>
</dbReference>